<reference evidence="3 4" key="1">
    <citation type="submission" date="2019-07" db="EMBL/GenBank/DDBJ databases">
        <title>Allobacillus sp. nov. SKP isolated from shrimp paste of Euphausiacea.</title>
        <authorList>
            <person name="Kanchanasin P."/>
            <person name="Tanasupawat S."/>
            <person name="Shi W."/>
            <person name="Wu L."/>
            <person name="Ma J."/>
        </authorList>
    </citation>
    <scope>NUCLEOTIDE SEQUENCE [LARGE SCALE GENOMIC DNA]</scope>
    <source>
        <strain evidence="3 4">SKP4-8</strain>
    </source>
</reference>
<feature type="domain" description="ABM" evidence="2">
    <location>
        <begin position="65"/>
        <end position="153"/>
    </location>
</feature>
<protein>
    <submittedName>
        <fullName evidence="3">Antibiotic biosynthesis monooxygenase</fullName>
    </submittedName>
</protein>
<dbReference type="PROSITE" id="PS51725">
    <property type="entry name" value="ABM"/>
    <property type="match status" value="1"/>
</dbReference>
<evidence type="ECO:0000313" key="3">
    <source>
        <dbReference type="EMBL" id="TSJ66040.1"/>
    </source>
</evidence>
<name>A0A556PNS1_9BACI</name>
<feature type="region of interest" description="Disordered" evidence="1">
    <location>
        <begin position="129"/>
        <end position="168"/>
    </location>
</feature>
<accession>A0A556PNS1</accession>
<dbReference type="RefSeq" id="WP_144088342.1">
    <property type="nucleotide sequence ID" value="NZ_VMHE01000006.1"/>
</dbReference>
<dbReference type="GO" id="GO:0004497">
    <property type="term" value="F:monooxygenase activity"/>
    <property type="evidence" value="ECO:0007669"/>
    <property type="project" value="UniProtKB-KW"/>
</dbReference>
<sequence>MKKLWMTNGTYDYLAELQKESDEIIIAQDGDQYLAVLENNDKNPFNEAREYEVIGEAGTLSSKGFFVMNHIPVTYEGRPLFESRFKDRAGMIENEPGFKAYKLLRPYNNQTYVVLTQWEKESDFETWKNSQSFKQSHKSSSDEKEEKPSYSAGPSYAKKYQVIQPENE</sequence>
<dbReference type="InterPro" id="IPR050404">
    <property type="entry name" value="Heme-degrading_MO"/>
</dbReference>
<feature type="compositionally biased region" description="Basic and acidic residues" evidence="1">
    <location>
        <begin position="139"/>
        <end position="148"/>
    </location>
</feature>
<dbReference type="PANTHER" id="PTHR34474">
    <property type="entry name" value="SIGNAL TRANSDUCTION PROTEIN TRAP"/>
    <property type="match status" value="1"/>
</dbReference>
<keyword evidence="4" id="KW-1185">Reference proteome</keyword>
<keyword evidence="3" id="KW-0560">Oxidoreductase</keyword>
<dbReference type="Proteomes" id="UP000316425">
    <property type="component" value="Unassembled WGS sequence"/>
</dbReference>
<dbReference type="Pfam" id="PF03992">
    <property type="entry name" value="ABM"/>
    <property type="match status" value="1"/>
</dbReference>
<proteinExistence type="predicted"/>
<dbReference type="EMBL" id="VMHE01000006">
    <property type="protein sequence ID" value="TSJ66040.1"/>
    <property type="molecule type" value="Genomic_DNA"/>
</dbReference>
<comment type="caution">
    <text evidence="3">The sequence shown here is derived from an EMBL/GenBank/DDBJ whole genome shotgun (WGS) entry which is preliminary data.</text>
</comment>
<dbReference type="InterPro" id="IPR007138">
    <property type="entry name" value="ABM_dom"/>
</dbReference>
<evidence type="ECO:0000313" key="4">
    <source>
        <dbReference type="Proteomes" id="UP000316425"/>
    </source>
</evidence>
<keyword evidence="3" id="KW-0503">Monooxygenase</keyword>
<dbReference type="InterPro" id="IPR011008">
    <property type="entry name" value="Dimeric_a/b-barrel"/>
</dbReference>
<evidence type="ECO:0000256" key="1">
    <source>
        <dbReference type="SAM" id="MobiDB-lite"/>
    </source>
</evidence>
<dbReference type="OrthoDB" id="2352283at2"/>
<evidence type="ECO:0000259" key="2">
    <source>
        <dbReference type="PROSITE" id="PS51725"/>
    </source>
</evidence>
<dbReference type="SUPFAM" id="SSF54909">
    <property type="entry name" value="Dimeric alpha+beta barrel"/>
    <property type="match status" value="1"/>
</dbReference>
<dbReference type="AlphaFoldDB" id="A0A556PNS1"/>
<dbReference type="Gene3D" id="3.30.70.100">
    <property type="match status" value="1"/>
</dbReference>
<gene>
    <name evidence="3" type="ORF">FPQ13_05605</name>
</gene>
<organism evidence="3 4">
    <name type="scientific">Allobacillus salarius</name>
    <dbReference type="NCBI Taxonomy" id="1955272"/>
    <lineage>
        <taxon>Bacteria</taxon>
        <taxon>Bacillati</taxon>
        <taxon>Bacillota</taxon>
        <taxon>Bacilli</taxon>
        <taxon>Bacillales</taxon>
        <taxon>Bacillaceae</taxon>
        <taxon>Allobacillus</taxon>
    </lineage>
</organism>
<dbReference type="PANTHER" id="PTHR34474:SF2">
    <property type="entry name" value="SIGNAL TRANSDUCTION PROTEIN TRAP"/>
    <property type="match status" value="1"/>
</dbReference>